<dbReference type="FunFam" id="3.40.50.300:FF:000076">
    <property type="entry name" value="Replicative DNA helicase"/>
    <property type="match status" value="1"/>
</dbReference>
<dbReference type="EC" id="5.6.2.3" evidence="12 13"/>
<organism evidence="15 16">
    <name type="scientific">Candidatus Aquitaenariimonas noxiae</name>
    <dbReference type="NCBI Taxonomy" id="1974741"/>
    <lineage>
        <taxon>Bacteria</taxon>
        <taxon>Pseudomonadati</taxon>
        <taxon>Candidatus Omnitrophota</taxon>
        <taxon>Candidatus Aquitaenariimonas</taxon>
    </lineage>
</organism>
<proteinExistence type="inferred from homology"/>
<dbReference type="SUPFAM" id="SSF48024">
    <property type="entry name" value="N-terminal domain of DnaB helicase"/>
    <property type="match status" value="1"/>
</dbReference>
<accession>A0A2J0KUV1</accession>
<keyword evidence="4 13" id="KW-0547">Nucleotide-binding</keyword>
<comment type="function">
    <text evidence="10 13">The main replicative DNA helicase, it participates in initiation and elongation during chromosome replication. Travels ahead of the DNA replisome, separating dsDNA into templates for DNA synthesis. A processive ATP-dependent 5'-3' DNA helicase it has DNA-dependent ATPase activity.</text>
</comment>
<dbReference type="CDD" id="cd00984">
    <property type="entry name" value="DnaB_C"/>
    <property type="match status" value="1"/>
</dbReference>
<dbReference type="GO" id="GO:0005524">
    <property type="term" value="F:ATP binding"/>
    <property type="evidence" value="ECO:0007669"/>
    <property type="project" value="UniProtKB-UniRule"/>
</dbReference>
<evidence type="ECO:0000256" key="5">
    <source>
        <dbReference type="ARBA" id="ARBA00022801"/>
    </source>
</evidence>
<comment type="caution">
    <text evidence="15">The sequence shown here is derived from an EMBL/GenBank/DDBJ whole genome shotgun (WGS) entry which is preliminary data.</text>
</comment>
<dbReference type="InterPro" id="IPR003593">
    <property type="entry name" value="AAA+_ATPase"/>
</dbReference>
<keyword evidence="8 13" id="KW-0238">DNA-binding</keyword>
<dbReference type="PANTHER" id="PTHR30153:SF2">
    <property type="entry name" value="REPLICATIVE DNA HELICASE"/>
    <property type="match status" value="1"/>
</dbReference>
<dbReference type="GO" id="GO:1990077">
    <property type="term" value="C:primosome complex"/>
    <property type="evidence" value="ECO:0007669"/>
    <property type="project" value="UniProtKB-UniRule"/>
</dbReference>
<keyword evidence="2 13" id="KW-0639">Primosome</keyword>
<dbReference type="GO" id="GO:0006269">
    <property type="term" value="P:DNA replication, synthesis of primer"/>
    <property type="evidence" value="ECO:0007669"/>
    <property type="project" value="UniProtKB-UniRule"/>
</dbReference>
<dbReference type="NCBIfam" id="TIGR00665">
    <property type="entry name" value="DnaB"/>
    <property type="match status" value="1"/>
</dbReference>
<dbReference type="NCBIfam" id="NF004384">
    <property type="entry name" value="PRK05748.1"/>
    <property type="match status" value="1"/>
</dbReference>
<evidence type="ECO:0000313" key="15">
    <source>
        <dbReference type="EMBL" id="PIU42271.1"/>
    </source>
</evidence>
<dbReference type="SMART" id="SM00382">
    <property type="entry name" value="AAA"/>
    <property type="match status" value="1"/>
</dbReference>
<dbReference type="GO" id="GO:0043139">
    <property type="term" value="F:5'-3' DNA helicase activity"/>
    <property type="evidence" value="ECO:0007669"/>
    <property type="project" value="UniProtKB-EC"/>
</dbReference>
<evidence type="ECO:0000256" key="10">
    <source>
        <dbReference type="ARBA" id="ARBA00044932"/>
    </source>
</evidence>
<dbReference type="InterPro" id="IPR016136">
    <property type="entry name" value="DNA_helicase_N/primase_C"/>
</dbReference>
<dbReference type="InterPro" id="IPR007694">
    <property type="entry name" value="DNA_helicase_DnaB-like_C"/>
</dbReference>
<evidence type="ECO:0000256" key="6">
    <source>
        <dbReference type="ARBA" id="ARBA00022806"/>
    </source>
</evidence>
<evidence type="ECO:0000256" key="1">
    <source>
        <dbReference type="ARBA" id="ARBA00008428"/>
    </source>
</evidence>
<dbReference type="Pfam" id="PF00772">
    <property type="entry name" value="DnaB"/>
    <property type="match status" value="1"/>
</dbReference>
<dbReference type="Gene3D" id="3.40.50.300">
    <property type="entry name" value="P-loop containing nucleotide triphosphate hydrolases"/>
    <property type="match status" value="1"/>
</dbReference>
<dbReference type="Pfam" id="PF03796">
    <property type="entry name" value="DnaB_C"/>
    <property type="match status" value="1"/>
</dbReference>
<evidence type="ECO:0000256" key="3">
    <source>
        <dbReference type="ARBA" id="ARBA00022705"/>
    </source>
</evidence>
<name>A0A2J0KUV1_9BACT</name>
<feature type="domain" description="SF4 helicase" evidence="14">
    <location>
        <begin position="182"/>
        <end position="447"/>
    </location>
</feature>
<dbReference type="SUPFAM" id="SSF52540">
    <property type="entry name" value="P-loop containing nucleoside triphosphate hydrolases"/>
    <property type="match status" value="1"/>
</dbReference>
<evidence type="ECO:0000256" key="4">
    <source>
        <dbReference type="ARBA" id="ARBA00022741"/>
    </source>
</evidence>
<evidence type="ECO:0000256" key="11">
    <source>
        <dbReference type="ARBA" id="ARBA00048954"/>
    </source>
</evidence>
<evidence type="ECO:0000313" key="16">
    <source>
        <dbReference type="Proteomes" id="UP000230052"/>
    </source>
</evidence>
<evidence type="ECO:0000256" key="2">
    <source>
        <dbReference type="ARBA" id="ARBA00022515"/>
    </source>
</evidence>
<comment type="catalytic activity">
    <reaction evidence="11 13">
        <text>ATP + H2O = ADP + phosphate + H(+)</text>
        <dbReference type="Rhea" id="RHEA:13065"/>
        <dbReference type="ChEBI" id="CHEBI:15377"/>
        <dbReference type="ChEBI" id="CHEBI:15378"/>
        <dbReference type="ChEBI" id="CHEBI:30616"/>
        <dbReference type="ChEBI" id="CHEBI:43474"/>
        <dbReference type="ChEBI" id="CHEBI:456216"/>
        <dbReference type="EC" id="5.6.2.3"/>
    </reaction>
</comment>
<sequence length="449" mass="50102">MATASVENTEKIPPQSTEAETAVLGSMLIEEEAIAKAIELLDENCFYKDANKKIFSSILSLYEERKAVDLITLIDKLKKDNILDEIGGSSYLTSLTTAVPTAANITHYAKIVKEKSLLRNLINTATQIVTESYENQGEIDNLLDKAERLIFDITNDKVETKFVPLKEIIKDSIEVIDSLYQRKENVTGIPTGYHDLDVMTAGLQSSDLIIIAGRPSMGKSAFVTCIAEHIGIIEKIPVAFFSLEMSKEQLVQRMLCSHARVDAHKVRTGFLSQSDWPRLTNAAGKLSEAPIFIDDSPGLSVLELRAKARRLKSQHDIRLVVVDYMQLMQGPPRSESRQQEISEISRSLKALARELNVPLIGVSQLSRAVEQRSDHRPQLSDLRESGAIEQDADLVMLLLREEYYTPSEENKGLAEVIIAKQRNGPTGNIKLTFISEYARFESIAKRSVL</sequence>
<evidence type="ECO:0000256" key="8">
    <source>
        <dbReference type="ARBA" id="ARBA00023125"/>
    </source>
</evidence>
<keyword evidence="6 13" id="KW-0347">Helicase</keyword>
<evidence type="ECO:0000256" key="9">
    <source>
        <dbReference type="ARBA" id="ARBA00023235"/>
    </source>
</evidence>
<dbReference type="GO" id="GO:0005829">
    <property type="term" value="C:cytosol"/>
    <property type="evidence" value="ECO:0007669"/>
    <property type="project" value="TreeGrafter"/>
</dbReference>
<dbReference type="GO" id="GO:0042802">
    <property type="term" value="F:identical protein binding"/>
    <property type="evidence" value="ECO:0007669"/>
    <property type="project" value="UniProtKB-ARBA"/>
</dbReference>
<evidence type="ECO:0000259" key="14">
    <source>
        <dbReference type="PROSITE" id="PS51199"/>
    </source>
</evidence>
<keyword evidence="9" id="KW-0413">Isomerase</keyword>
<evidence type="ECO:0000256" key="7">
    <source>
        <dbReference type="ARBA" id="ARBA00022840"/>
    </source>
</evidence>
<dbReference type="InterPro" id="IPR007693">
    <property type="entry name" value="DNA_helicase_DnaB-like_N"/>
</dbReference>
<dbReference type="AlphaFoldDB" id="A0A2J0KUV1"/>
<dbReference type="InterPro" id="IPR007692">
    <property type="entry name" value="DNA_helicase_DnaB"/>
</dbReference>
<evidence type="ECO:0000256" key="13">
    <source>
        <dbReference type="RuleBase" id="RU362085"/>
    </source>
</evidence>
<dbReference type="FunFam" id="1.10.860.10:FF:000001">
    <property type="entry name" value="Replicative DNA helicase"/>
    <property type="match status" value="1"/>
</dbReference>
<dbReference type="Gene3D" id="1.10.860.10">
    <property type="entry name" value="DNAb Helicase, Chain A"/>
    <property type="match status" value="1"/>
</dbReference>
<protein>
    <recommendedName>
        <fullName evidence="12 13">Replicative DNA helicase</fullName>
        <ecNumber evidence="12 13">5.6.2.3</ecNumber>
    </recommendedName>
</protein>
<dbReference type="PROSITE" id="PS51199">
    <property type="entry name" value="SF4_HELICASE"/>
    <property type="match status" value="1"/>
</dbReference>
<keyword evidence="3 13" id="KW-0235">DNA replication</keyword>
<keyword evidence="5 13" id="KW-0378">Hydrolase</keyword>
<dbReference type="EMBL" id="PEWV01000013">
    <property type="protein sequence ID" value="PIU42271.1"/>
    <property type="molecule type" value="Genomic_DNA"/>
</dbReference>
<keyword evidence="7 13" id="KW-0067">ATP-binding</keyword>
<evidence type="ECO:0000256" key="12">
    <source>
        <dbReference type="NCBIfam" id="TIGR00665"/>
    </source>
</evidence>
<dbReference type="PANTHER" id="PTHR30153">
    <property type="entry name" value="REPLICATIVE DNA HELICASE DNAB"/>
    <property type="match status" value="1"/>
</dbReference>
<dbReference type="InterPro" id="IPR027417">
    <property type="entry name" value="P-loop_NTPase"/>
</dbReference>
<comment type="similarity">
    <text evidence="1 13">Belongs to the helicase family. DnaB subfamily.</text>
</comment>
<reference evidence="15 16" key="1">
    <citation type="submission" date="2017-09" db="EMBL/GenBank/DDBJ databases">
        <title>Depth-based differentiation of microbial function through sediment-hosted aquifers and enrichment of novel symbionts in the deep terrestrial subsurface.</title>
        <authorList>
            <person name="Probst A.J."/>
            <person name="Ladd B."/>
            <person name="Jarett J.K."/>
            <person name="Geller-Mcgrath D.E."/>
            <person name="Sieber C.M."/>
            <person name="Emerson J.B."/>
            <person name="Anantharaman K."/>
            <person name="Thomas B.C."/>
            <person name="Malmstrom R."/>
            <person name="Stieglmeier M."/>
            <person name="Klingl A."/>
            <person name="Woyke T."/>
            <person name="Ryan C.M."/>
            <person name="Banfield J.F."/>
        </authorList>
    </citation>
    <scope>NUCLEOTIDE SEQUENCE [LARGE SCALE GENOMIC DNA]</scope>
    <source>
        <strain evidence="15">CG07_land_8_20_14_0_80_42_15</strain>
    </source>
</reference>
<gene>
    <name evidence="15" type="ORF">COS99_01325</name>
</gene>
<dbReference type="GO" id="GO:0003677">
    <property type="term" value="F:DNA binding"/>
    <property type="evidence" value="ECO:0007669"/>
    <property type="project" value="UniProtKB-UniRule"/>
</dbReference>
<dbReference type="Proteomes" id="UP000230052">
    <property type="component" value="Unassembled WGS sequence"/>
</dbReference>
<dbReference type="GO" id="GO:0016887">
    <property type="term" value="F:ATP hydrolysis activity"/>
    <property type="evidence" value="ECO:0007669"/>
    <property type="project" value="RHEA"/>
</dbReference>
<dbReference type="InterPro" id="IPR036185">
    <property type="entry name" value="DNA_heli_DnaB-like_N_sf"/>
</dbReference>